<feature type="domain" description="Tyrosinase copper-binding" evidence="4">
    <location>
        <begin position="96"/>
        <end position="113"/>
    </location>
</feature>
<dbReference type="STRING" id="1213857.A0A484FG64"/>
<dbReference type="PANTHER" id="PTHR11474:SF126">
    <property type="entry name" value="TYROSINASE-LIKE PROTEIN TYR-1-RELATED"/>
    <property type="match status" value="1"/>
</dbReference>
<reference evidence="6" key="1">
    <citation type="journal article" date="2013" name="New Phytol.">
        <title>Comparative genomic and transcriptomic analyses reveal the hemibiotrophic stage shift of Colletotrichum fungi.</title>
        <authorList>
            <person name="Gan P."/>
            <person name="Ikeda K."/>
            <person name="Irieda H."/>
            <person name="Narusaka M."/>
            <person name="O'Connell R.J."/>
            <person name="Narusaka Y."/>
            <person name="Takano Y."/>
            <person name="Kubo Y."/>
            <person name="Shirasu K."/>
        </authorList>
    </citation>
    <scope>NUCLEOTIDE SEQUENCE [LARGE SCALE GENOMIC DNA]</scope>
    <source>
        <strain evidence="6">104-T / ATCC 96160 / CBS 514.97 / LARS 414 / MAFF 240422</strain>
    </source>
</reference>
<dbReference type="OrthoDB" id="6132182at2759"/>
<dbReference type="InterPro" id="IPR002227">
    <property type="entry name" value="Tyrosinase_Cu-bd"/>
</dbReference>
<feature type="chain" id="PRO_5019803807" evidence="3">
    <location>
        <begin position="23"/>
        <end position="336"/>
    </location>
</feature>
<sequence>MRRVCLIGKVAIFLASARSVIGAPVAQTDPVTTTPPPPPAKEPAQRVEWRNLTTEVQASYITSVKCLQTLPSKVGLQTSRYHDFPALHATLQQEIHFVAQFLPWHRYFVHVYEKTLRDECNYTGAFPYWDWTLDHLDITKSPVFSADNATGFGGNGNQTKPNSNAELTQCVTDGAFAGFELQYFDLTARPHCINRRFNDGPSGDMGKYIQELYTPDIISGIIQNATDFSQFSTSLENAPHGAIHTAIGGDMTVTSAPNDALFFLHHAQVDRIWWMWQQADPDRLKEYSGLQKFQNGTDNDDPASLSDPLRMLGLAEDVSVESVMSTAGGLLSYTYV</sequence>
<protein>
    <submittedName>
        <fullName evidence="5">Tyrosinase ustQ</fullName>
    </submittedName>
</protein>
<keyword evidence="2" id="KW-0186">Copper</keyword>
<evidence type="ECO:0000256" key="1">
    <source>
        <dbReference type="ARBA" id="ARBA00022723"/>
    </source>
</evidence>
<keyword evidence="3" id="KW-0732">Signal</keyword>
<dbReference type="GO" id="GO:0016491">
    <property type="term" value="F:oxidoreductase activity"/>
    <property type="evidence" value="ECO:0007669"/>
    <property type="project" value="InterPro"/>
</dbReference>
<evidence type="ECO:0000256" key="3">
    <source>
        <dbReference type="SAM" id="SignalP"/>
    </source>
</evidence>
<dbReference type="EMBL" id="AMCV02000033">
    <property type="protein sequence ID" value="TDZ16838.1"/>
    <property type="molecule type" value="Genomic_DNA"/>
</dbReference>
<keyword evidence="6" id="KW-1185">Reference proteome</keyword>
<feature type="signal peptide" evidence="3">
    <location>
        <begin position="1"/>
        <end position="22"/>
    </location>
</feature>
<accession>A0A484FG64</accession>
<dbReference type="Pfam" id="PF00264">
    <property type="entry name" value="Tyrosinase"/>
    <property type="match status" value="1"/>
</dbReference>
<dbReference type="Proteomes" id="UP000014480">
    <property type="component" value="Unassembled WGS sequence"/>
</dbReference>
<comment type="caution">
    <text evidence="5">The sequence shown here is derived from an EMBL/GenBank/DDBJ whole genome shotgun (WGS) entry which is preliminary data.</text>
</comment>
<dbReference type="PANTHER" id="PTHR11474">
    <property type="entry name" value="TYROSINASE FAMILY MEMBER"/>
    <property type="match status" value="1"/>
</dbReference>
<dbReference type="AlphaFoldDB" id="A0A484FG64"/>
<evidence type="ECO:0000313" key="6">
    <source>
        <dbReference type="Proteomes" id="UP000014480"/>
    </source>
</evidence>
<dbReference type="PRINTS" id="PR00092">
    <property type="entry name" value="TYROSINASE"/>
</dbReference>
<dbReference type="Gene3D" id="1.10.1280.10">
    <property type="entry name" value="Di-copper center containing domain from catechol oxidase"/>
    <property type="match status" value="1"/>
</dbReference>
<dbReference type="InterPro" id="IPR008922">
    <property type="entry name" value="Di-copper_centre_dom_sf"/>
</dbReference>
<name>A0A484FG64_COLOR</name>
<dbReference type="InterPro" id="IPR050316">
    <property type="entry name" value="Tyrosinase/Hemocyanin"/>
</dbReference>
<evidence type="ECO:0000259" key="4">
    <source>
        <dbReference type="PROSITE" id="PS00497"/>
    </source>
</evidence>
<proteinExistence type="predicted"/>
<organism evidence="5 6">
    <name type="scientific">Colletotrichum orbiculare (strain 104-T / ATCC 96160 / CBS 514.97 / LARS 414 / MAFF 240422)</name>
    <name type="common">Cucumber anthracnose fungus</name>
    <name type="synonym">Colletotrichum lagenarium</name>
    <dbReference type="NCBI Taxonomy" id="1213857"/>
    <lineage>
        <taxon>Eukaryota</taxon>
        <taxon>Fungi</taxon>
        <taxon>Dikarya</taxon>
        <taxon>Ascomycota</taxon>
        <taxon>Pezizomycotina</taxon>
        <taxon>Sordariomycetes</taxon>
        <taxon>Hypocreomycetidae</taxon>
        <taxon>Glomerellales</taxon>
        <taxon>Glomerellaceae</taxon>
        <taxon>Colletotrichum</taxon>
        <taxon>Colletotrichum orbiculare species complex</taxon>
    </lineage>
</organism>
<dbReference type="SUPFAM" id="SSF48056">
    <property type="entry name" value="Di-copper centre-containing domain"/>
    <property type="match status" value="1"/>
</dbReference>
<dbReference type="GO" id="GO:0046872">
    <property type="term" value="F:metal ion binding"/>
    <property type="evidence" value="ECO:0007669"/>
    <property type="project" value="UniProtKB-KW"/>
</dbReference>
<reference evidence="6" key="2">
    <citation type="journal article" date="2019" name="Mol. Plant Microbe Interact.">
        <title>Genome sequence resources for four phytopathogenic fungi from the Colletotrichum orbiculare species complex.</title>
        <authorList>
            <person name="Gan P."/>
            <person name="Tsushima A."/>
            <person name="Narusaka M."/>
            <person name="Narusaka Y."/>
            <person name="Takano Y."/>
            <person name="Kubo Y."/>
            <person name="Shirasu K."/>
        </authorList>
    </citation>
    <scope>GENOME REANNOTATION</scope>
    <source>
        <strain evidence="6">104-T / ATCC 96160 / CBS 514.97 / LARS 414 / MAFF 240422</strain>
    </source>
</reference>
<keyword evidence="1" id="KW-0479">Metal-binding</keyword>
<dbReference type="PROSITE" id="PS00497">
    <property type="entry name" value="TYROSINASE_1"/>
    <property type="match status" value="1"/>
</dbReference>
<gene>
    <name evidence="5" type="primary">ustQ-0</name>
    <name evidence="5" type="ORF">Cob_v010422</name>
</gene>
<evidence type="ECO:0000256" key="2">
    <source>
        <dbReference type="ARBA" id="ARBA00023008"/>
    </source>
</evidence>
<evidence type="ECO:0000313" key="5">
    <source>
        <dbReference type="EMBL" id="TDZ16838.1"/>
    </source>
</evidence>